<gene>
    <name evidence="1" type="ORF">JRV97_02235</name>
</gene>
<keyword evidence="2" id="KW-1185">Reference proteome</keyword>
<reference evidence="1 2" key="1">
    <citation type="submission" date="2021-02" db="EMBL/GenBank/DDBJ databases">
        <title>Characterization of Marinitoga sp. nov. str. BP5-C20A.</title>
        <authorList>
            <person name="Erauso G."/>
            <person name="Postec A."/>
        </authorList>
    </citation>
    <scope>NUCLEOTIDE SEQUENCE [LARGE SCALE GENOMIC DNA]</scope>
    <source>
        <strain evidence="1 2">BP5-C20A</strain>
    </source>
</reference>
<proteinExistence type="predicted"/>
<evidence type="ECO:0000313" key="1">
    <source>
        <dbReference type="EMBL" id="WGS65396.1"/>
    </source>
</evidence>
<name>A0ABY8PRY8_9BACT</name>
<dbReference type="RefSeq" id="WP_280999797.1">
    <property type="nucleotide sequence ID" value="NZ_CP069362.1"/>
</dbReference>
<protein>
    <recommendedName>
        <fullName evidence="3">Phospholipase C/D domain-containing protein</fullName>
    </recommendedName>
</protein>
<evidence type="ECO:0008006" key="3">
    <source>
        <dbReference type="Google" id="ProtNLM"/>
    </source>
</evidence>
<evidence type="ECO:0000313" key="2">
    <source>
        <dbReference type="Proteomes" id="UP001232493"/>
    </source>
</evidence>
<organism evidence="1 2">
    <name type="scientific">Marinitoga aeolica</name>
    <dbReference type="NCBI Taxonomy" id="2809031"/>
    <lineage>
        <taxon>Bacteria</taxon>
        <taxon>Thermotogati</taxon>
        <taxon>Thermotogota</taxon>
        <taxon>Thermotogae</taxon>
        <taxon>Petrotogales</taxon>
        <taxon>Petrotogaceae</taxon>
        <taxon>Marinitoga</taxon>
    </lineage>
</organism>
<dbReference type="Proteomes" id="UP001232493">
    <property type="component" value="Chromosome"/>
</dbReference>
<accession>A0ABY8PRY8</accession>
<dbReference type="EMBL" id="CP069362">
    <property type="protein sequence ID" value="WGS65396.1"/>
    <property type="molecule type" value="Genomic_DNA"/>
</dbReference>
<sequence>MPSILAHILYSMKYSQKIWGPELYLGAQGPDVFFYANEGKYKRIGDELHKLNSDDYRELMKNFPENFYYGFISHMELDEKLHHIINSYYSESILHTKFEYNFDEILSLRFLGTHFIENKWWKILKVNNIEKISKNFDLMLEKEFGVKGISYKYAYEKMLKNIRILFEYPKFKKNILAKFLKIFGKDYTYLYPEISDKDKDKLFQLEKEFLLTLKGD</sequence>